<dbReference type="EC" id="1.2.1.84" evidence="10"/>
<comment type="subcellular location">
    <subcellularLocation>
        <location evidence="1">Membrane</location>
        <topology evidence="1">Multi-pass membrane protein</topology>
    </subcellularLocation>
</comment>
<evidence type="ECO:0000256" key="1">
    <source>
        <dbReference type="ARBA" id="ARBA00004141"/>
    </source>
</evidence>
<dbReference type="FunFam" id="3.40.50.720:FF:000143">
    <property type="entry name" value="Fatty acyl-CoA reductase"/>
    <property type="match status" value="1"/>
</dbReference>
<proteinExistence type="evidence at transcript level"/>
<evidence type="ECO:0000256" key="4">
    <source>
        <dbReference type="ARBA" id="ARBA00022692"/>
    </source>
</evidence>
<dbReference type="CDD" id="cd05236">
    <property type="entry name" value="FAR-N_SDR_e"/>
    <property type="match status" value="1"/>
</dbReference>
<evidence type="ECO:0000256" key="2">
    <source>
        <dbReference type="ARBA" id="ARBA00005928"/>
    </source>
</evidence>
<dbReference type="GO" id="GO:0080019">
    <property type="term" value="F:alcohol-forming very long-chain fatty acyl-CoA reductase activity"/>
    <property type="evidence" value="ECO:0007669"/>
    <property type="project" value="InterPro"/>
</dbReference>
<evidence type="ECO:0000256" key="7">
    <source>
        <dbReference type="ARBA" id="ARBA00023098"/>
    </source>
</evidence>
<dbReference type="GO" id="GO:0016020">
    <property type="term" value="C:membrane"/>
    <property type="evidence" value="ECO:0007669"/>
    <property type="project" value="UniProtKB-SubCell"/>
</dbReference>
<dbReference type="EMBL" id="MN567132">
    <property type="protein sequence ID" value="QGV11532.1"/>
    <property type="molecule type" value="mRNA"/>
</dbReference>
<comment type="function">
    <text evidence="10">Catalyzes the reduction of fatty acyl-CoA to fatty alcohols.</text>
</comment>
<keyword evidence="6" id="KW-1133">Transmembrane helix</keyword>
<name>A0A650FKV1_9HYME</name>
<keyword evidence="5 10" id="KW-0521">NADP</keyword>
<dbReference type="InterPro" id="IPR013120">
    <property type="entry name" value="FAR_NAD-bd"/>
</dbReference>
<feature type="domain" description="Thioester reductase (TE)" evidence="11">
    <location>
        <begin position="33"/>
        <end position="303"/>
    </location>
</feature>
<evidence type="ECO:0000256" key="5">
    <source>
        <dbReference type="ARBA" id="ARBA00022857"/>
    </source>
</evidence>
<dbReference type="AlphaFoldDB" id="A0A650FKV1"/>
<evidence type="ECO:0000259" key="11">
    <source>
        <dbReference type="Pfam" id="PF07993"/>
    </source>
</evidence>
<accession>A0A650FKV1</accession>
<dbReference type="GO" id="GO:0005777">
    <property type="term" value="C:peroxisome"/>
    <property type="evidence" value="ECO:0007669"/>
    <property type="project" value="TreeGrafter"/>
</dbReference>
<dbReference type="Gene3D" id="3.40.50.720">
    <property type="entry name" value="NAD(P)-binding Rossmann-like Domain"/>
    <property type="match status" value="1"/>
</dbReference>
<dbReference type="InterPro" id="IPR036291">
    <property type="entry name" value="NAD(P)-bd_dom_sf"/>
</dbReference>
<evidence type="ECO:0000313" key="12">
    <source>
        <dbReference type="EMBL" id="QGV11532.1"/>
    </source>
</evidence>
<dbReference type="SUPFAM" id="SSF51735">
    <property type="entry name" value="NAD(P)-binding Rossmann-fold domains"/>
    <property type="match status" value="1"/>
</dbReference>
<dbReference type="PANTHER" id="PTHR11011:SF116">
    <property type="entry name" value="FATTY ACYL-COA REDUCTASE CG5065-RELATED"/>
    <property type="match status" value="1"/>
</dbReference>
<keyword evidence="8" id="KW-0472">Membrane</keyword>
<dbReference type="GO" id="GO:0035336">
    <property type="term" value="P:long-chain fatty-acyl-CoA metabolic process"/>
    <property type="evidence" value="ECO:0007669"/>
    <property type="project" value="TreeGrafter"/>
</dbReference>
<dbReference type="Pfam" id="PF07993">
    <property type="entry name" value="NAD_binding_4"/>
    <property type="match status" value="1"/>
</dbReference>
<comment type="catalytic activity">
    <reaction evidence="9 10">
        <text>a long-chain fatty acyl-CoA + 2 NADPH + 2 H(+) = a long-chain primary fatty alcohol + 2 NADP(+) + CoA</text>
        <dbReference type="Rhea" id="RHEA:52716"/>
        <dbReference type="ChEBI" id="CHEBI:15378"/>
        <dbReference type="ChEBI" id="CHEBI:57287"/>
        <dbReference type="ChEBI" id="CHEBI:57783"/>
        <dbReference type="ChEBI" id="CHEBI:58349"/>
        <dbReference type="ChEBI" id="CHEBI:77396"/>
        <dbReference type="ChEBI" id="CHEBI:83139"/>
        <dbReference type="EC" id="1.2.1.84"/>
    </reaction>
</comment>
<dbReference type="PANTHER" id="PTHR11011">
    <property type="entry name" value="MALE STERILITY PROTEIN 2-RELATED"/>
    <property type="match status" value="1"/>
</dbReference>
<evidence type="ECO:0000256" key="6">
    <source>
        <dbReference type="ARBA" id="ARBA00022989"/>
    </source>
</evidence>
<evidence type="ECO:0000256" key="10">
    <source>
        <dbReference type="RuleBase" id="RU363097"/>
    </source>
</evidence>
<evidence type="ECO:0000256" key="3">
    <source>
        <dbReference type="ARBA" id="ARBA00022516"/>
    </source>
</evidence>
<keyword evidence="4" id="KW-0812">Transmembrane</keyword>
<reference evidence="12" key="1">
    <citation type="submission" date="2019-09" db="EMBL/GenBank/DDBJ databases">
        <title>Transcriptome expression in two lineages of Tetrastichus brontispae, implications in the parasitic wasp host-speciation.</title>
        <authorList>
            <person name="Sanchez-Garcia F.J."/>
            <person name="Hou Y."/>
            <person name="Tang B."/>
        </authorList>
    </citation>
    <scope>NUCLEOTIDE SEQUENCE</scope>
</reference>
<keyword evidence="10" id="KW-0560">Oxidoreductase</keyword>
<sequence>MSEISNITDGKYDRENIKSTPIQEFYKDQTIFITGGTGFIGKVLIEKLLRCCSGISRIYVLIRKKKDQELQQRLRNLLEDNVFNKLRIIVPDFQKKIIGIAGDVRLENLGLSEPDIASIKKDVTIIFHSAATVRFDESLKAAVATNLQSTVSMLALCKGMKNLKAFIYVSTAYAHCFNNPIIEEKIYNYATNYRELLVLVNSLTDEVVETITPALTKPWWNTYTCSKASAENFLADQSDSLPVAIFRPSTVTASAYEPMPGWVDNYNVSTGVIAGIASGVMRTIRCDGKKRIDLVPVDFTVNALIACAWDVDMQVTRRGKNILIYNFTSVSDVPVTTGMVCDLGLKYTIKYPFSVSMWYPSIRYTKYKLMNNICKVFFHFIPALFIDLLARSFGKKPG</sequence>
<keyword evidence="3 10" id="KW-0444">Lipid biosynthesis</keyword>
<organism evidence="12">
    <name type="scientific">Tetrastichus brontispae</name>
    <dbReference type="NCBI Taxonomy" id="2033808"/>
    <lineage>
        <taxon>Eukaryota</taxon>
        <taxon>Metazoa</taxon>
        <taxon>Ecdysozoa</taxon>
        <taxon>Arthropoda</taxon>
        <taxon>Hexapoda</taxon>
        <taxon>Insecta</taxon>
        <taxon>Pterygota</taxon>
        <taxon>Neoptera</taxon>
        <taxon>Endopterygota</taxon>
        <taxon>Hymenoptera</taxon>
        <taxon>Apocrita</taxon>
        <taxon>Proctotrupomorpha</taxon>
        <taxon>Chalcidoidea</taxon>
        <taxon>Eulophidae</taxon>
        <taxon>Tetrastichinae</taxon>
        <taxon>Tetrastichus</taxon>
    </lineage>
</organism>
<evidence type="ECO:0000256" key="9">
    <source>
        <dbReference type="ARBA" id="ARBA00052530"/>
    </source>
</evidence>
<dbReference type="GO" id="GO:0102965">
    <property type="term" value="F:alcohol-forming long-chain fatty acyl-CoA reductase activity"/>
    <property type="evidence" value="ECO:0007669"/>
    <property type="project" value="UniProtKB-EC"/>
</dbReference>
<protein>
    <recommendedName>
        <fullName evidence="10">Fatty acyl-CoA reductase</fullName>
        <ecNumber evidence="10">1.2.1.84</ecNumber>
    </recommendedName>
</protein>
<comment type="similarity">
    <text evidence="2 10">Belongs to the fatty acyl-CoA reductase family.</text>
</comment>
<gene>
    <name evidence="12" type="primary">far26a</name>
</gene>
<dbReference type="InterPro" id="IPR026055">
    <property type="entry name" value="FAR"/>
</dbReference>
<keyword evidence="7 10" id="KW-0443">Lipid metabolism</keyword>
<evidence type="ECO:0000256" key="8">
    <source>
        <dbReference type="ARBA" id="ARBA00023136"/>
    </source>
</evidence>